<dbReference type="InterPro" id="IPR004358">
    <property type="entry name" value="Sig_transdc_His_kin-like_C"/>
</dbReference>
<dbReference type="EMBL" id="CP012333">
    <property type="protein sequence ID" value="AKU97336.1"/>
    <property type="molecule type" value="Genomic_DNA"/>
</dbReference>
<dbReference type="Gene3D" id="1.10.287.130">
    <property type="match status" value="1"/>
</dbReference>
<feature type="transmembrane region" description="Helical" evidence="9">
    <location>
        <begin position="190"/>
        <end position="211"/>
    </location>
</feature>
<dbReference type="SMART" id="SM00387">
    <property type="entry name" value="HATPase_c"/>
    <property type="match status" value="1"/>
</dbReference>
<feature type="transmembrane region" description="Helical" evidence="9">
    <location>
        <begin position="28"/>
        <end position="53"/>
    </location>
</feature>
<evidence type="ECO:0000256" key="2">
    <source>
        <dbReference type="ARBA" id="ARBA00012438"/>
    </source>
</evidence>
<dbReference type="SMART" id="SM00388">
    <property type="entry name" value="HisKA"/>
    <property type="match status" value="1"/>
</dbReference>
<evidence type="ECO:0000256" key="5">
    <source>
        <dbReference type="ARBA" id="ARBA00022741"/>
    </source>
</evidence>
<keyword evidence="5" id="KW-0547">Nucleotide-binding</keyword>
<dbReference type="PANTHER" id="PTHR43065:SF10">
    <property type="entry name" value="PEROXIDE STRESS-ACTIVATED HISTIDINE KINASE MAK3"/>
    <property type="match status" value="1"/>
</dbReference>
<keyword evidence="7" id="KW-0067">ATP-binding</keyword>
<evidence type="ECO:0000313" key="12">
    <source>
        <dbReference type="Proteomes" id="UP000064967"/>
    </source>
</evidence>
<dbReference type="SUPFAM" id="SSF47384">
    <property type="entry name" value="Homodimeric domain of signal transducing histidine kinase"/>
    <property type="match status" value="1"/>
</dbReference>
<keyword evidence="4" id="KW-0808">Transferase</keyword>
<dbReference type="InterPro" id="IPR003594">
    <property type="entry name" value="HATPase_dom"/>
</dbReference>
<gene>
    <name evidence="11" type="ORF">AKJ09_04000</name>
</gene>
<evidence type="ECO:0000313" key="11">
    <source>
        <dbReference type="EMBL" id="AKU97336.1"/>
    </source>
</evidence>
<evidence type="ECO:0000256" key="8">
    <source>
        <dbReference type="ARBA" id="ARBA00023012"/>
    </source>
</evidence>
<name>A0A0K1PVE2_9BACT</name>
<protein>
    <recommendedName>
        <fullName evidence="2">histidine kinase</fullName>
        <ecNumber evidence="2">2.7.13.3</ecNumber>
    </recommendedName>
</protein>
<evidence type="ECO:0000259" key="10">
    <source>
        <dbReference type="PROSITE" id="PS50109"/>
    </source>
</evidence>
<feature type="domain" description="Histidine kinase" evidence="10">
    <location>
        <begin position="259"/>
        <end position="474"/>
    </location>
</feature>
<dbReference type="InterPro" id="IPR036890">
    <property type="entry name" value="HATPase_C_sf"/>
</dbReference>
<evidence type="ECO:0000256" key="9">
    <source>
        <dbReference type="SAM" id="Phobius"/>
    </source>
</evidence>
<evidence type="ECO:0000256" key="7">
    <source>
        <dbReference type="ARBA" id="ARBA00022840"/>
    </source>
</evidence>
<dbReference type="PATRIC" id="fig|1391654.3.peg.4058"/>
<dbReference type="EC" id="2.7.13.3" evidence="2"/>
<accession>A0A0K1PVE2</accession>
<proteinExistence type="predicted"/>
<dbReference type="Proteomes" id="UP000064967">
    <property type="component" value="Chromosome"/>
</dbReference>
<feature type="transmembrane region" description="Helical" evidence="9">
    <location>
        <begin position="217"/>
        <end position="237"/>
    </location>
</feature>
<feature type="transmembrane region" description="Helical" evidence="9">
    <location>
        <begin position="158"/>
        <end position="178"/>
    </location>
</feature>
<keyword evidence="11" id="KW-0969">Cilium</keyword>
<dbReference type="Pfam" id="PF02518">
    <property type="entry name" value="HATPase_c"/>
    <property type="match status" value="1"/>
</dbReference>
<evidence type="ECO:0000256" key="4">
    <source>
        <dbReference type="ARBA" id="ARBA00022679"/>
    </source>
</evidence>
<organism evidence="11 12">
    <name type="scientific">Labilithrix luteola</name>
    <dbReference type="NCBI Taxonomy" id="1391654"/>
    <lineage>
        <taxon>Bacteria</taxon>
        <taxon>Pseudomonadati</taxon>
        <taxon>Myxococcota</taxon>
        <taxon>Polyangia</taxon>
        <taxon>Polyangiales</taxon>
        <taxon>Labilitrichaceae</taxon>
        <taxon>Labilithrix</taxon>
    </lineage>
</organism>
<keyword evidence="6 11" id="KW-0418">Kinase</keyword>
<dbReference type="RefSeq" id="WP_169927636.1">
    <property type="nucleotide sequence ID" value="NZ_CP012333.1"/>
</dbReference>
<dbReference type="STRING" id="1391654.AKJ09_04000"/>
<dbReference type="Gene3D" id="3.30.565.10">
    <property type="entry name" value="Histidine kinase-like ATPase, C-terminal domain"/>
    <property type="match status" value="1"/>
</dbReference>
<keyword evidence="12" id="KW-1185">Reference proteome</keyword>
<evidence type="ECO:0000256" key="6">
    <source>
        <dbReference type="ARBA" id="ARBA00022777"/>
    </source>
</evidence>
<feature type="transmembrane region" description="Helical" evidence="9">
    <location>
        <begin position="94"/>
        <end position="116"/>
    </location>
</feature>
<dbReference type="PANTHER" id="PTHR43065">
    <property type="entry name" value="SENSOR HISTIDINE KINASE"/>
    <property type="match status" value="1"/>
</dbReference>
<keyword evidence="8" id="KW-0902">Two-component regulatory system</keyword>
<dbReference type="GO" id="GO:0005524">
    <property type="term" value="F:ATP binding"/>
    <property type="evidence" value="ECO:0007669"/>
    <property type="project" value="UniProtKB-KW"/>
</dbReference>
<keyword evidence="9" id="KW-0812">Transmembrane</keyword>
<keyword evidence="9" id="KW-0472">Membrane</keyword>
<keyword evidence="11" id="KW-0966">Cell projection</keyword>
<dbReference type="CDD" id="cd00082">
    <property type="entry name" value="HisKA"/>
    <property type="match status" value="1"/>
</dbReference>
<feature type="transmembrane region" description="Helical" evidence="9">
    <location>
        <begin position="65"/>
        <end position="88"/>
    </location>
</feature>
<comment type="catalytic activity">
    <reaction evidence="1">
        <text>ATP + protein L-histidine = ADP + protein N-phospho-L-histidine.</text>
        <dbReference type="EC" id="2.7.13.3"/>
    </reaction>
</comment>
<dbReference type="CDD" id="cd00075">
    <property type="entry name" value="HATPase"/>
    <property type="match status" value="1"/>
</dbReference>
<dbReference type="InterPro" id="IPR005467">
    <property type="entry name" value="His_kinase_dom"/>
</dbReference>
<keyword evidence="11" id="KW-0282">Flagellum</keyword>
<dbReference type="InterPro" id="IPR036097">
    <property type="entry name" value="HisK_dim/P_sf"/>
</dbReference>
<dbReference type="InterPro" id="IPR003661">
    <property type="entry name" value="HisK_dim/P_dom"/>
</dbReference>
<evidence type="ECO:0000256" key="1">
    <source>
        <dbReference type="ARBA" id="ARBA00000085"/>
    </source>
</evidence>
<dbReference type="GO" id="GO:0000155">
    <property type="term" value="F:phosphorelay sensor kinase activity"/>
    <property type="evidence" value="ECO:0007669"/>
    <property type="project" value="InterPro"/>
</dbReference>
<sequence length="476" mass="51276">MALPLAFFAFDSFGWTFASFCNHQFGNPVWRVLDVVFMSLAPAVILHVVLTFVGRLRAWMTLLRATYAGFGALALSSVTAACSSWGVAWIESSGWAVLFLVAWLPSLVFELWLLLAHLRSGIDADEQARTRLVLAALAIGGSFATTDLWSDLGVPLPSLTPLGSLFGTALLAVVALRFRLFDRNLQGTTALYAGSVGVTAVLVYLTLFHGLKGNLPALTFGVTVVTLVLAVVVREAASSLASYRERVERLAVLGRFSAQMAHDVKNPLAALVGAVQVLEAGESDPHLDTRAFRSMIVEQADRIRAIVEKYDRLGRVEPVPTLVRVNDLVTRVAALSRYATSHEVKVSFDLDARLGECEVDADLLSGALENIVRNALEAMKSGGMLVVTTRGPHGRPGERERDTALVIAVQDSGEGMDVRQAERAFDDFYTTKSTGSGLGLAFARRVALAHGGDVLLSSSRGSGTLVELRLPARLVR</sequence>
<evidence type="ECO:0000256" key="3">
    <source>
        <dbReference type="ARBA" id="ARBA00022553"/>
    </source>
</evidence>
<dbReference type="PRINTS" id="PR00344">
    <property type="entry name" value="BCTRLSENSOR"/>
</dbReference>
<feature type="transmembrane region" description="Helical" evidence="9">
    <location>
        <begin position="128"/>
        <end position="146"/>
    </location>
</feature>
<keyword evidence="9" id="KW-1133">Transmembrane helix</keyword>
<dbReference type="SUPFAM" id="SSF55874">
    <property type="entry name" value="ATPase domain of HSP90 chaperone/DNA topoisomerase II/histidine kinase"/>
    <property type="match status" value="1"/>
</dbReference>
<dbReference type="PROSITE" id="PS50109">
    <property type="entry name" value="HIS_KIN"/>
    <property type="match status" value="1"/>
</dbReference>
<dbReference type="Pfam" id="PF00512">
    <property type="entry name" value="HisKA"/>
    <property type="match status" value="1"/>
</dbReference>
<reference evidence="11 12" key="1">
    <citation type="submission" date="2015-08" db="EMBL/GenBank/DDBJ databases">
        <authorList>
            <person name="Babu N.S."/>
            <person name="Beckwith C.J."/>
            <person name="Beseler K.G."/>
            <person name="Brison A."/>
            <person name="Carone J.V."/>
            <person name="Caskin T.P."/>
            <person name="Diamond M."/>
            <person name="Durham M.E."/>
            <person name="Foxe J.M."/>
            <person name="Go M."/>
            <person name="Henderson B.A."/>
            <person name="Jones I.B."/>
            <person name="McGettigan J.A."/>
            <person name="Micheletti S.J."/>
            <person name="Nasrallah M.E."/>
            <person name="Ortiz D."/>
            <person name="Piller C.R."/>
            <person name="Privatt S.R."/>
            <person name="Schneider S.L."/>
            <person name="Sharp S."/>
            <person name="Smith T.C."/>
            <person name="Stanton J.D."/>
            <person name="Ullery H.E."/>
            <person name="Wilson R.J."/>
            <person name="Serrano M.G."/>
            <person name="Buck G."/>
            <person name="Lee V."/>
            <person name="Wang Y."/>
            <person name="Carvalho R."/>
            <person name="Voegtly L."/>
            <person name="Shi R."/>
            <person name="Duckworth R."/>
            <person name="Johnson A."/>
            <person name="Loviza R."/>
            <person name="Walstead R."/>
            <person name="Shah Z."/>
            <person name="Kiflezghi M."/>
            <person name="Wade K."/>
            <person name="Ball S.L."/>
            <person name="Bradley K.W."/>
            <person name="Asai D.J."/>
            <person name="Bowman C.A."/>
            <person name="Russell D.A."/>
            <person name="Pope W.H."/>
            <person name="Jacobs-Sera D."/>
            <person name="Hendrix R.W."/>
            <person name="Hatfull G.F."/>
        </authorList>
    </citation>
    <scope>NUCLEOTIDE SEQUENCE [LARGE SCALE GENOMIC DNA]</scope>
    <source>
        <strain evidence="11 12">DSM 27648</strain>
    </source>
</reference>
<dbReference type="AlphaFoldDB" id="A0A0K1PVE2"/>
<keyword evidence="3" id="KW-0597">Phosphoprotein</keyword>
<dbReference type="KEGG" id="llu:AKJ09_04000"/>